<evidence type="ECO:0000259" key="1">
    <source>
        <dbReference type="SMART" id="SM01022"/>
    </source>
</evidence>
<sequence>MDIKHKIQFGCNADELAMKVLSGKKTATSSLYDYHYNEYKDIIKVNEFASILDSHNKEICIIQITKIEIVKFESITEKFSIEEGDVSLENWKRIHTEYYSSILKKIGLKLTGETRLLCEWFTVVVPKTQE</sequence>
<protein>
    <recommendedName>
        <fullName evidence="1">ASCH domain-containing protein</fullName>
    </recommendedName>
</protein>
<feature type="domain" description="ASCH" evidence="1">
    <location>
        <begin position="7"/>
        <end position="125"/>
    </location>
</feature>
<evidence type="ECO:0000313" key="2">
    <source>
        <dbReference type="EMBL" id="KKB55964.1"/>
    </source>
</evidence>
<gene>
    <name evidence="2" type="ORF">HMPREF1535_01937</name>
</gene>
<dbReference type="GeneID" id="69983206"/>
<dbReference type="AlphaFoldDB" id="A0A0F5JDV6"/>
<dbReference type="RefSeq" id="WP_010801029.1">
    <property type="nucleotide sequence ID" value="NZ_KQ033912.1"/>
</dbReference>
<name>A0A0F5JDV6_9BACT</name>
<dbReference type="PATRIC" id="fig|927665.4.peg.1981"/>
<dbReference type="InterPro" id="IPR015947">
    <property type="entry name" value="PUA-like_sf"/>
</dbReference>
<accession>A0A0F5JDV6</accession>
<dbReference type="SUPFAM" id="SSF88697">
    <property type="entry name" value="PUA domain-like"/>
    <property type="match status" value="1"/>
</dbReference>
<dbReference type="InterPro" id="IPR009326">
    <property type="entry name" value="DUF984"/>
</dbReference>
<comment type="caution">
    <text evidence="2">The sequence shown here is derived from an EMBL/GenBank/DDBJ whole genome shotgun (WGS) entry which is preliminary data.</text>
</comment>
<proteinExistence type="predicted"/>
<dbReference type="PANTHER" id="PTHR39203:SF1">
    <property type="entry name" value="CYTOPLASMIC PROTEIN"/>
    <property type="match status" value="1"/>
</dbReference>
<dbReference type="Proteomes" id="UP000033047">
    <property type="component" value="Unassembled WGS sequence"/>
</dbReference>
<dbReference type="SMART" id="SM01022">
    <property type="entry name" value="ASCH"/>
    <property type="match status" value="1"/>
</dbReference>
<dbReference type="PIRSF" id="PIRSF021320">
    <property type="entry name" value="DUF984"/>
    <property type="match status" value="1"/>
</dbReference>
<evidence type="ECO:0000313" key="3">
    <source>
        <dbReference type="Proteomes" id="UP000033047"/>
    </source>
</evidence>
<dbReference type="HOGENOM" id="CLU_102450_0_1_10"/>
<organism evidence="2 3">
    <name type="scientific">Parabacteroides goldsteinii DSM 19448 = WAL 12034</name>
    <dbReference type="NCBI Taxonomy" id="927665"/>
    <lineage>
        <taxon>Bacteria</taxon>
        <taxon>Pseudomonadati</taxon>
        <taxon>Bacteroidota</taxon>
        <taxon>Bacteroidia</taxon>
        <taxon>Bacteroidales</taxon>
        <taxon>Tannerellaceae</taxon>
        <taxon>Parabacteroides</taxon>
    </lineage>
</organism>
<reference evidence="2 3" key="1">
    <citation type="submission" date="2013-04" db="EMBL/GenBank/DDBJ databases">
        <title>The Genome Sequence of Parabacteroides goldsteinii DSM 19448.</title>
        <authorList>
            <consortium name="The Broad Institute Genomics Platform"/>
            <person name="Earl A."/>
            <person name="Ward D."/>
            <person name="Feldgarden M."/>
            <person name="Gevers D."/>
            <person name="Martens E."/>
            <person name="Sakamoto M."/>
            <person name="Benno Y."/>
            <person name="Song Y."/>
            <person name="Liu C."/>
            <person name="Lee J."/>
            <person name="Bolanos M."/>
            <person name="Vaisanen M.L."/>
            <person name="Finegold S.M."/>
            <person name="Walker B."/>
            <person name="Young S."/>
            <person name="Zeng Q."/>
            <person name="Gargeya S."/>
            <person name="Fitzgerald M."/>
            <person name="Haas B."/>
            <person name="Abouelleil A."/>
            <person name="Allen A.W."/>
            <person name="Alvarado L."/>
            <person name="Arachchi H.M."/>
            <person name="Berlin A.M."/>
            <person name="Chapman S.B."/>
            <person name="Gainer-Dewar J."/>
            <person name="Goldberg J."/>
            <person name="Griggs A."/>
            <person name="Gujja S."/>
            <person name="Hansen M."/>
            <person name="Howarth C."/>
            <person name="Imamovic A."/>
            <person name="Ireland A."/>
            <person name="Larimer J."/>
            <person name="McCowan C."/>
            <person name="Murphy C."/>
            <person name="Pearson M."/>
            <person name="Poon T.W."/>
            <person name="Priest M."/>
            <person name="Roberts A."/>
            <person name="Saif S."/>
            <person name="Shea T."/>
            <person name="Sisk P."/>
            <person name="Sykes S."/>
            <person name="Wortman J."/>
            <person name="Nusbaum C."/>
            <person name="Birren B."/>
        </authorList>
    </citation>
    <scope>NUCLEOTIDE SEQUENCE [LARGE SCALE GENOMIC DNA]</scope>
    <source>
        <strain evidence="2 3">DSM 19448</strain>
    </source>
</reference>
<dbReference type="PANTHER" id="PTHR39203">
    <property type="entry name" value="CYTOPLASMIC PROTEIN-RELATED"/>
    <property type="match status" value="1"/>
</dbReference>
<dbReference type="Gene3D" id="3.10.400.10">
    <property type="entry name" value="Sulfate adenylyltransferase"/>
    <property type="match status" value="1"/>
</dbReference>
<dbReference type="Pfam" id="PF04266">
    <property type="entry name" value="ASCH"/>
    <property type="match status" value="1"/>
</dbReference>
<dbReference type="InterPro" id="IPR007374">
    <property type="entry name" value="ASCH_domain"/>
</dbReference>
<dbReference type="EMBL" id="AQHV01000011">
    <property type="protein sequence ID" value="KKB55964.1"/>
    <property type="molecule type" value="Genomic_DNA"/>
</dbReference>